<protein>
    <submittedName>
        <fullName evidence="2">MFS domain-containing protein</fullName>
    </submittedName>
</protein>
<evidence type="ECO:0000313" key="1">
    <source>
        <dbReference type="Proteomes" id="UP000095286"/>
    </source>
</evidence>
<evidence type="ECO:0000313" key="2">
    <source>
        <dbReference type="WBParaSite" id="RSKR_0001012250.1"/>
    </source>
</evidence>
<proteinExistence type="predicted"/>
<sequence>MLIGTTFAAPVEGGSPAPVSGINGGSPRFVPGTCRYIKEYEKKALLTNIKVLLGTETKKRKTPWLAFLKPTVLALFLAHFAGDFGFYLFSSIMPILMTEIFSLPRSILGFASALPFLALFITIQFGGYIPKIAPIHSGTLVGIGNIFSGLAGMMGPVLMAAMTPNRTREEWRHIFYFSNRKQIAPIHSGTLVGIGNTLSGLAGMMGPVLMAAMTPNRTREEWRHIFYFSNRKRNLLHFVKTEVRDWAKQKSELKSTKNELNSEIKSDTNFD</sequence>
<name>A0AC35UCF5_9BILA</name>
<reference evidence="2" key="1">
    <citation type="submission" date="2016-11" db="UniProtKB">
        <authorList>
            <consortium name="WormBaseParasite"/>
        </authorList>
    </citation>
    <scope>IDENTIFICATION</scope>
    <source>
        <strain evidence="2">KR3021</strain>
    </source>
</reference>
<accession>A0AC35UCF5</accession>
<organism evidence="1 2">
    <name type="scientific">Rhabditophanes sp. KR3021</name>
    <dbReference type="NCBI Taxonomy" id="114890"/>
    <lineage>
        <taxon>Eukaryota</taxon>
        <taxon>Metazoa</taxon>
        <taxon>Ecdysozoa</taxon>
        <taxon>Nematoda</taxon>
        <taxon>Chromadorea</taxon>
        <taxon>Rhabditida</taxon>
        <taxon>Tylenchina</taxon>
        <taxon>Panagrolaimomorpha</taxon>
        <taxon>Strongyloidoidea</taxon>
        <taxon>Alloionematidae</taxon>
        <taxon>Rhabditophanes</taxon>
    </lineage>
</organism>
<dbReference type="WBParaSite" id="RSKR_0001012250.1">
    <property type="protein sequence ID" value="RSKR_0001012250.1"/>
    <property type="gene ID" value="RSKR_0001012250"/>
</dbReference>
<dbReference type="Proteomes" id="UP000095286">
    <property type="component" value="Unplaced"/>
</dbReference>